<feature type="transmembrane region" description="Helical" evidence="1">
    <location>
        <begin position="6"/>
        <end position="25"/>
    </location>
</feature>
<dbReference type="GeneID" id="56035900"/>
<evidence type="ECO:0000313" key="3">
    <source>
        <dbReference type="Proteomes" id="UP000509626"/>
    </source>
</evidence>
<protein>
    <submittedName>
        <fullName evidence="2">Uncharacterized protein</fullName>
    </submittedName>
</protein>
<evidence type="ECO:0000313" key="2">
    <source>
        <dbReference type="EMBL" id="QLG60321.1"/>
    </source>
</evidence>
<keyword evidence="3" id="KW-1185">Reference proteome</keyword>
<keyword evidence="1" id="KW-0472">Membrane</keyword>
<organism evidence="2 3">
    <name type="scientific">Halorarum salinum</name>
    <dbReference type="NCBI Taxonomy" id="2743089"/>
    <lineage>
        <taxon>Archaea</taxon>
        <taxon>Methanobacteriati</taxon>
        <taxon>Methanobacteriota</taxon>
        <taxon>Stenosarchaea group</taxon>
        <taxon>Halobacteria</taxon>
        <taxon>Halobacteriales</taxon>
        <taxon>Haloferacaceae</taxon>
        <taxon>Halorarum</taxon>
    </lineage>
</organism>
<dbReference type="Proteomes" id="UP000509626">
    <property type="component" value="Chromosome"/>
</dbReference>
<gene>
    <name evidence="2" type="ORF">HUG12_00535</name>
</gene>
<dbReference type="RefSeq" id="WP_179266907.1">
    <property type="nucleotide sequence ID" value="NZ_CP058579.1"/>
</dbReference>
<accession>A0A7D5QAG8</accession>
<keyword evidence="1" id="KW-1133">Transmembrane helix</keyword>
<proteinExistence type="predicted"/>
<keyword evidence="1" id="KW-0812">Transmembrane</keyword>
<sequence length="88" mass="9158">MVLIPVIGSAVLVVVTLFGFFRGILGPTQHNVLNQTIDTSVRAWINSVSYTVMTAAKTTAPIAVSVIAAANSYAVGILLLGVSPCSLR</sequence>
<reference evidence="2 3" key="1">
    <citation type="submission" date="2020-06" db="EMBL/GenBank/DDBJ databases">
        <title>NJ-3-1, isolated from saline soil.</title>
        <authorList>
            <person name="Cui H.L."/>
            <person name="Shi X."/>
        </authorList>
    </citation>
    <scope>NUCLEOTIDE SEQUENCE [LARGE SCALE GENOMIC DNA]</scope>
    <source>
        <strain evidence="2 3">NJ-3-1</strain>
    </source>
</reference>
<name>A0A7D5QAG8_9EURY</name>
<dbReference type="AlphaFoldDB" id="A0A7D5QAG8"/>
<dbReference type="EMBL" id="CP058579">
    <property type="protein sequence ID" value="QLG60321.1"/>
    <property type="molecule type" value="Genomic_DNA"/>
</dbReference>
<feature type="transmembrane region" description="Helical" evidence="1">
    <location>
        <begin position="62"/>
        <end position="82"/>
    </location>
</feature>
<dbReference type="KEGG" id="halu:HUG12_00535"/>
<evidence type="ECO:0000256" key="1">
    <source>
        <dbReference type="SAM" id="Phobius"/>
    </source>
</evidence>